<dbReference type="KEGG" id="oxy:HCG48_25080"/>
<dbReference type="AlphaFoldDB" id="A0A6H1U761"/>
<keyword evidence="3" id="KW-1185">Reference proteome</keyword>
<feature type="compositionally biased region" description="Basic and acidic residues" evidence="1">
    <location>
        <begin position="46"/>
        <end position="84"/>
    </location>
</feature>
<organism evidence="2 3">
    <name type="scientific">Oxynema aestuarii AP17</name>
    <dbReference type="NCBI Taxonomy" id="2064643"/>
    <lineage>
        <taxon>Bacteria</taxon>
        <taxon>Bacillati</taxon>
        <taxon>Cyanobacteriota</taxon>
        <taxon>Cyanophyceae</taxon>
        <taxon>Oscillatoriophycideae</taxon>
        <taxon>Oscillatoriales</taxon>
        <taxon>Oscillatoriaceae</taxon>
        <taxon>Oxynema</taxon>
        <taxon>Oxynema aestuarii</taxon>
    </lineage>
</organism>
<feature type="region of interest" description="Disordered" evidence="1">
    <location>
        <begin position="34"/>
        <end position="111"/>
    </location>
</feature>
<sequence length="145" mass="15045">MFGFIKKLFGGIFGFLGGLFGLNKKSDYYLDLGETDGSSAAPAKAEPAKAEKAKAEPAKAETAKAEPAKAETAKAEPAKAEKAKPAPAPAPKPQPAKAPAAPKSEPQPVGGFATEYLVPTASTPRRRPGANMSSFLEMANQMGNR</sequence>
<evidence type="ECO:0000256" key="1">
    <source>
        <dbReference type="SAM" id="MobiDB-lite"/>
    </source>
</evidence>
<dbReference type="Proteomes" id="UP000500857">
    <property type="component" value="Chromosome"/>
</dbReference>
<feature type="compositionally biased region" description="Low complexity" evidence="1">
    <location>
        <begin position="97"/>
        <end position="108"/>
    </location>
</feature>
<protein>
    <submittedName>
        <fullName evidence="2">Uncharacterized protein</fullName>
    </submittedName>
</protein>
<reference evidence="2 3" key="1">
    <citation type="submission" date="2020-04" db="EMBL/GenBank/DDBJ databases">
        <authorList>
            <person name="Basu S."/>
            <person name="Maruthanayagam V."/>
            <person name="Chakraborty S."/>
            <person name="Pramanik A."/>
            <person name="Mukherjee J."/>
            <person name="Brink B."/>
        </authorList>
    </citation>
    <scope>NUCLEOTIDE SEQUENCE [LARGE SCALE GENOMIC DNA]</scope>
    <source>
        <strain evidence="2 3">AP17</strain>
    </source>
</reference>
<gene>
    <name evidence="2" type="ORF">HCG48_25080</name>
</gene>
<evidence type="ECO:0000313" key="2">
    <source>
        <dbReference type="EMBL" id="QIZ73469.1"/>
    </source>
</evidence>
<feature type="compositionally biased region" description="Pro residues" evidence="1">
    <location>
        <begin position="86"/>
        <end position="96"/>
    </location>
</feature>
<name>A0A6H1U761_9CYAN</name>
<evidence type="ECO:0000313" key="3">
    <source>
        <dbReference type="Proteomes" id="UP000500857"/>
    </source>
</evidence>
<dbReference type="RefSeq" id="WP_168571615.1">
    <property type="nucleotide sequence ID" value="NZ_CP051167.1"/>
</dbReference>
<dbReference type="EMBL" id="CP051167">
    <property type="protein sequence ID" value="QIZ73469.1"/>
    <property type="molecule type" value="Genomic_DNA"/>
</dbReference>
<proteinExistence type="predicted"/>
<accession>A0A6H1U761</accession>